<evidence type="ECO:0000313" key="9">
    <source>
        <dbReference type="Proteomes" id="UP001438707"/>
    </source>
</evidence>
<evidence type="ECO:0000256" key="6">
    <source>
        <dbReference type="SAM" id="MobiDB-lite"/>
    </source>
</evidence>
<evidence type="ECO:0000256" key="1">
    <source>
        <dbReference type="ARBA" id="ARBA00022723"/>
    </source>
</evidence>
<evidence type="ECO:0000259" key="7">
    <source>
        <dbReference type="PROSITE" id="PS50103"/>
    </source>
</evidence>
<feature type="zinc finger region" description="C3H1-type" evidence="5">
    <location>
        <begin position="90"/>
        <end position="117"/>
    </location>
</feature>
<evidence type="ECO:0000256" key="5">
    <source>
        <dbReference type="PROSITE-ProRule" id="PRU00723"/>
    </source>
</evidence>
<dbReference type="SMART" id="SM00356">
    <property type="entry name" value="ZnF_C3H1"/>
    <property type="match status" value="2"/>
</dbReference>
<proteinExistence type="predicted"/>
<dbReference type="PANTHER" id="PTHR14493">
    <property type="entry name" value="UNKEMPT FAMILY MEMBER"/>
    <property type="match status" value="1"/>
</dbReference>
<dbReference type="Pfam" id="PF25512">
    <property type="entry name" value="zf-CCCH_AtC3H23"/>
    <property type="match status" value="1"/>
</dbReference>
<dbReference type="PANTHER" id="PTHR14493:SF50">
    <property type="entry name" value="RING FINGER PROTEIN UNKEMPT"/>
    <property type="match status" value="1"/>
</dbReference>
<dbReference type="GO" id="GO:0008270">
    <property type="term" value="F:zinc ion binding"/>
    <property type="evidence" value="ECO:0007669"/>
    <property type="project" value="UniProtKB-KW"/>
</dbReference>
<name>A0AAW1RPT4_9CHLO</name>
<feature type="compositionally biased region" description="Polar residues" evidence="6">
    <location>
        <begin position="424"/>
        <end position="445"/>
    </location>
</feature>
<reference evidence="8 9" key="1">
    <citation type="journal article" date="2024" name="Nat. Commun.">
        <title>Phylogenomics reveals the evolutionary origins of lichenization in chlorophyte algae.</title>
        <authorList>
            <person name="Puginier C."/>
            <person name="Libourel C."/>
            <person name="Otte J."/>
            <person name="Skaloud P."/>
            <person name="Haon M."/>
            <person name="Grisel S."/>
            <person name="Petersen M."/>
            <person name="Berrin J.G."/>
            <person name="Delaux P.M."/>
            <person name="Dal Grande F."/>
            <person name="Keller J."/>
        </authorList>
    </citation>
    <scope>NUCLEOTIDE SEQUENCE [LARGE SCALE GENOMIC DNA]</scope>
    <source>
        <strain evidence="8 9">SAG 2145</strain>
    </source>
</reference>
<comment type="caution">
    <text evidence="8">The sequence shown here is derived from an EMBL/GenBank/DDBJ whole genome shotgun (WGS) entry which is preliminary data.</text>
</comment>
<organism evidence="8 9">
    <name type="scientific">Apatococcus lobatus</name>
    <dbReference type="NCBI Taxonomy" id="904363"/>
    <lineage>
        <taxon>Eukaryota</taxon>
        <taxon>Viridiplantae</taxon>
        <taxon>Chlorophyta</taxon>
        <taxon>core chlorophytes</taxon>
        <taxon>Trebouxiophyceae</taxon>
        <taxon>Chlorellales</taxon>
        <taxon>Chlorellaceae</taxon>
        <taxon>Apatococcus</taxon>
    </lineage>
</organism>
<protein>
    <recommendedName>
        <fullName evidence="7">C3H1-type domain-containing protein</fullName>
    </recommendedName>
</protein>
<evidence type="ECO:0000256" key="2">
    <source>
        <dbReference type="ARBA" id="ARBA00022771"/>
    </source>
</evidence>
<dbReference type="AlphaFoldDB" id="A0AAW1RPT4"/>
<gene>
    <name evidence="8" type="ORF">WJX74_006273</name>
</gene>
<dbReference type="InterPro" id="IPR057444">
    <property type="entry name" value="Znf-CCCH_AtC3H23-like"/>
</dbReference>
<accession>A0AAW1RPT4</accession>
<keyword evidence="2 5" id="KW-0863">Zinc-finger</keyword>
<feature type="region of interest" description="Disordered" evidence="6">
    <location>
        <begin position="424"/>
        <end position="473"/>
    </location>
</feature>
<dbReference type="EMBL" id="JALJOS010000008">
    <property type="protein sequence ID" value="KAK9835704.1"/>
    <property type="molecule type" value="Genomic_DNA"/>
</dbReference>
<sequence length="473" mass="52076">MICPEPAFGQPTYGPPLHYEAAQTKLYKAAQINESMPRSELTAAEYATDDFRMFHFKVAQCCKRFVHDWRDCPFAHSTENARRRDPRECGYLPIACPNYKGGFCLEGDNCLFAHGVYECWLHPAKYRTQLCKDAPGCTREVCFFAHSPTQLRRPHLSTAKAEREVFAKLGVSSLEELGLEDWSQLLSPGSPNSVSAFHHFEGSQQDQAMSPVLQQYIMHQKHQQASAVPAAIPRAPAKAADSNRPRMSNAMARHLGIIPGKDQRHRMPGDAASIGNSHSSSMNATNSRLPAAAYAGYAMSHGQGFISPEAFAPMLMHPGMMPAMPSDHTGFLPHDPGNDLMQLASHLNHFNLSNQDAMLQQQQQQHHMGHAAYPPSRGASLQHLSADQRMSMDYPSMAPNQMSLDASSLGSIRTQLAASLGFSNSNCSEQSGSLASMTSDRQPSLGSPAFVPGSQPLPIQRPRRNSNGQVYWM</sequence>
<keyword evidence="1 5" id="KW-0479">Metal-binding</keyword>
<dbReference type="Gene3D" id="3.30.1370.210">
    <property type="match status" value="1"/>
</dbReference>
<feature type="domain" description="C3H1-type" evidence="7">
    <location>
        <begin position="90"/>
        <end position="117"/>
    </location>
</feature>
<dbReference type="GO" id="GO:0003677">
    <property type="term" value="F:DNA binding"/>
    <property type="evidence" value="ECO:0007669"/>
    <property type="project" value="UniProtKB-KW"/>
</dbReference>
<evidence type="ECO:0000256" key="4">
    <source>
        <dbReference type="ARBA" id="ARBA00023125"/>
    </source>
</evidence>
<dbReference type="Proteomes" id="UP001438707">
    <property type="component" value="Unassembled WGS sequence"/>
</dbReference>
<dbReference type="InterPro" id="IPR045234">
    <property type="entry name" value="Unkempt-like"/>
</dbReference>
<keyword evidence="3 5" id="KW-0862">Zinc</keyword>
<keyword evidence="9" id="KW-1185">Reference proteome</keyword>
<dbReference type="InterPro" id="IPR000571">
    <property type="entry name" value="Znf_CCCH"/>
</dbReference>
<evidence type="ECO:0000313" key="8">
    <source>
        <dbReference type="EMBL" id="KAK9835704.1"/>
    </source>
</evidence>
<dbReference type="PROSITE" id="PS50103">
    <property type="entry name" value="ZF_C3H1"/>
    <property type="match status" value="1"/>
</dbReference>
<keyword evidence="4" id="KW-0238">DNA-binding</keyword>
<evidence type="ECO:0000256" key="3">
    <source>
        <dbReference type="ARBA" id="ARBA00022833"/>
    </source>
</evidence>